<dbReference type="EMBL" id="SUMD01000019">
    <property type="protein sequence ID" value="TJZ73397.1"/>
    <property type="molecule type" value="Genomic_DNA"/>
</dbReference>
<dbReference type="RefSeq" id="WP_136912165.1">
    <property type="nucleotide sequence ID" value="NZ_SUMD01000019.1"/>
</dbReference>
<organism evidence="2 3">
    <name type="scientific">Rhodococcus oryzae</name>
    <dbReference type="NCBI Taxonomy" id="2571143"/>
    <lineage>
        <taxon>Bacteria</taxon>
        <taxon>Bacillati</taxon>
        <taxon>Actinomycetota</taxon>
        <taxon>Actinomycetes</taxon>
        <taxon>Mycobacteriales</taxon>
        <taxon>Nocardiaceae</taxon>
        <taxon>Rhodococcus</taxon>
    </lineage>
</organism>
<dbReference type="InterPro" id="IPR011944">
    <property type="entry name" value="Steroid_delta5-4_isomerase"/>
</dbReference>
<protein>
    <submittedName>
        <fullName evidence="2">SgcJ/EcaC family oxidoreductase</fullName>
    </submittedName>
</protein>
<sequence>MGTTEDRAAIGQTIDAPVDAWGRHDADAYGAQFTDDATYVTYYRGRADIVESHRVLFDKFVKGTRLADQVLDVRFLGADAAVVTGRGDTYKGDPPAKLSKVQTYAMVREVDGRWRIAAFHNTKRRPLMERISFRTAPGLVPAAER</sequence>
<accession>A0ABY2RDC3</accession>
<evidence type="ECO:0000259" key="1">
    <source>
        <dbReference type="Pfam" id="PF14534"/>
    </source>
</evidence>
<comment type="caution">
    <text evidence="2">The sequence shown here is derived from an EMBL/GenBank/DDBJ whole genome shotgun (WGS) entry which is preliminary data.</text>
</comment>
<evidence type="ECO:0000313" key="2">
    <source>
        <dbReference type="EMBL" id="TJZ73397.1"/>
    </source>
</evidence>
<reference evidence="2 3" key="1">
    <citation type="submission" date="2019-04" db="EMBL/GenBank/DDBJ databases">
        <title>Rhodococcus oryzae sp. nov., a novel actinomycete isolated from rhizosphere soil of rice (Oryza sativa L.).</title>
        <authorList>
            <person name="Li C."/>
        </authorList>
    </citation>
    <scope>NUCLEOTIDE SEQUENCE [LARGE SCALE GENOMIC DNA]</scope>
    <source>
        <strain evidence="2 3">NEAU-CX67</strain>
    </source>
</reference>
<keyword evidence="3" id="KW-1185">Reference proteome</keyword>
<gene>
    <name evidence="2" type="ORF">FCG67_24450</name>
</gene>
<dbReference type="NCBIfam" id="TIGR02246">
    <property type="entry name" value="SgcJ/EcaC family oxidoreductase"/>
    <property type="match status" value="1"/>
</dbReference>
<dbReference type="InterPro" id="IPR027843">
    <property type="entry name" value="DUF4440"/>
</dbReference>
<name>A0ABY2RDC3_9NOCA</name>
<feature type="domain" description="DUF4440" evidence="1">
    <location>
        <begin position="19"/>
        <end position="116"/>
    </location>
</feature>
<evidence type="ECO:0000313" key="3">
    <source>
        <dbReference type="Proteomes" id="UP000305109"/>
    </source>
</evidence>
<dbReference type="Proteomes" id="UP000305109">
    <property type="component" value="Unassembled WGS sequence"/>
</dbReference>
<dbReference type="Pfam" id="PF14534">
    <property type="entry name" value="DUF4440"/>
    <property type="match status" value="1"/>
</dbReference>
<dbReference type="SUPFAM" id="SSF54427">
    <property type="entry name" value="NTF2-like"/>
    <property type="match status" value="1"/>
</dbReference>
<proteinExistence type="predicted"/>
<dbReference type="InterPro" id="IPR032710">
    <property type="entry name" value="NTF2-like_dom_sf"/>
</dbReference>
<dbReference type="Gene3D" id="3.10.450.50">
    <property type="match status" value="1"/>
</dbReference>